<comment type="similarity">
    <text evidence="1">Belongs to the universal ribosomal protein uS10 family.</text>
</comment>
<feature type="domain" description="Small ribosomal subunit protein uS10" evidence="4">
    <location>
        <begin position="20"/>
        <end position="113"/>
    </location>
</feature>
<dbReference type="SUPFAM" id="SSF54999">
    <property type="entry name" value="Ribosomal protein S10"/>
    <property type="match status" value="1"/>
</dbReference>
<dbReference type="PRINTS" id="PR00971">
    <property type="entry name" value="RIBOSOMALS10"/>
</dbReference>
<accession>G8DKE4</accession>
<organism evidence="5">
    <name type="scientific">Mesostigma viride</name>
    <name type="common">Green alga</name>
    <dbReference type="NCBI Taxonomy" id="41882"/>
    <lineage>
        <taxon>Eukaryota</taxon>
        <taxon>Viridiplantae</taxon>
        <taxon>Streptophyta</taxon>
        <taxon>Mesostigmatophyceae</taxon>
        <taxon>Mesostigmatales</taxon>
        <taxon>Mesostigmataceae</taxon>
        <taxon>Mesostigma</taxon>
    </lineage>
</organism>
<keyword evidence="3" id="KW-0687">Ribonucleoprotein</keyword>
<evidence type="ECO:0000256" key="3">
    <source>
        <dbReference type="ARBA" id="ARBA00023274"/>
    </source>
</evidence>
<geneLocation type="mitochondrion" evidence="5"/>
<dbReference type="AlphaFoldDB" id="G8DKE4"/>
<dbReference type="GO" id="GO:0006412">
    <property type="term" value="P:translation"/>
    <property type="evidence" value="ECO:0007669"/>
    <property type="project" value="InterPro"/>
</dbReference>
<sequence>MSLSKSGNSLTLRCGTQRIQLQLFSFDAKSLEKACACIKNSTEKKIFRAPRKRTLYTVLRSPHIDKKSREQFVWTRKKRSIILTGTPFWGAAKFLLENLKNGSFAPQVQILIKIKHYVNIYEDEINKR</sequence>
<dbReference type="InterPro" id="IPR001848">
    <property type="entry name" value="Ribosomal_uS10"/>
</dbReference>
<protein>
    <submittedName>
        <fullName evidence="5">Ribosomal protein S10</fullName>
    </submittedName>
</protein>
<dbReference type="InterPro" id="IPR027486">
    <property type="entry name" value="Ribosomal_uS10_dom"/>
</dbReference>
<evidence type="ECO:0000256" key="2">
    <source>
        <dbReference type="ARBA" id="ARBA00022980"/>
    </source>
</evidence>
<dbReference type="GO" id="GO:0003735">
    <property type="term" value="F:structural constituent of ribosome"/>
    <property type="evidence" value="ECO:0007669"/>
    <property type="project" value="InterPro"/>
</dbReference>
<evidence type="ECO:0000259" key="4">
    <source>
        <dbReference type="SMART" id="SM01403"/>
    </source>
</evidence>
<name>G8DKE4_MESVI</name>
<dbReference type="GO" id="GO:1990904">
    <property type="term" value="C:ribonucleoprotein complex"/>
    <property type="evidence" value="ECO:0007669"/>
    <property type="project" value="UniProtKB-KW"/>
</dbReference>
<dbReference type="GO" id="GO:0005840">
    <property type="term" value="C:ribosome"/>
    <property type="evidence" value="ECO:0007669"/>
    <property type="project" value="UniProtKB-KW"/>
</dbReference>
<dbReference type="PANTHER" id="PTHR11700">
    <property type="entry name" value="30S RIBOSOMAL PROTEIN S10 FAMILY MEMBER"/>
    <property type="match status" value="1"/>
</dbReference>
<dbReference type="SMART" id="SM01403">
    <property type="entry name" value="Ribosomal_S10"/>
    <property type="match status" value="1"/>
</dbReference>
<evidence type="ECO:0000256" key="1">
    <source>
        <dbReference type="ARBA" id="ARBA00007102"/>
    </source>
</evidence>
<dbReference type="Gene3D" id="3.30.70.600">
    <property type="entry name" value="Ribosomal protein S10 domain"/>
    <property type="match status" value="1"/>
</dbReference>
<gene>
    <name evidence="5" type="primary">rps10</name>
</gene>
<dbReference type="Pfam" id="PF00338">
    <property type="entry name" value="Ribosomal_S10"/>
    <property type="match status" value="1"/>
</dbReference>
<proteinExistence type="inferred from homology"/>
<dbReference type="InterPro" id="IPR036838">
    <property type="entry name" value="Ribosomal_uS10_dom_sf"/>
</dbReference>
<dbReference type="HAMAP" id="MF_00508">
    <property type="entry name" value="Ribosomal_uS10"/>
    <property type="match status" value="1"/>
</dbReference>
<dbReference type="EMBL" id="HQ667981">
    <property type="protein sequence ID" value="ADU04613.1"/>
    <property type="molecule type" value="Genomic_DNA"/>
</dbReference>
<reference evidence="5" key="1">
    <citation type="journal article" date="2012" name="Protist">
        <title>Similar relative mutation rates in the three genetic compartments of mesostigma and chlamydomonas.</title>
        <authorList>
            <person name="Hua J."/>
            <person name="Smith D.R."/>
            <person name="Borza T."/>
            <person name="Lee R.W."/>
        </authorList>
    </citation>
    <scope>NUCLEOTIDE SEQUENCE</scope>
    <source>
        <strain evidence="5">SAG 50-1</strain>
    </source>
</reference>
<keyword evidence="2 5" id="KW-0689">Ribosomal protein</keyword>
<keyword evidence="5" id="KW-0496">Mitochondrion</keyword>
<evidence type="ECO:0000313" key="5">
    <source>
        <dbReference type="EMBL" id="ADU04613.1"/>
    </source>
</evidence>